<dbReference type="EMBL" id="AOHS01000037">
    <property type="protein sequence ID" value="ELY29274.1"/>
    <property type="molecule type" value="Genomic_DNA"/>
</dbReference>
<dbReference type="Proteomes" id="UP000011543">
    <property type="component" value="Unassembled WGS sequence"/>
</dbReference>
<accession>L9UWN1</accession>
<proteinExistence type="predicted"/>
<evidence type="ECO:0000313" key="2">
    <source>
        <dbReference type="Proteomes" id="UP000011543"/>
    </source>
</evidence>
<protein>
    <submittedName>
        <fullName evidence="1">Uncharacterized protein</fullName>
    </submittedName>
</protein>
<dbReference type="AlphaFoldDB" id="L9UWN1"/>
<sequence length="74" mass="8024">MKTDNSHGDSLKQLFDGVSVAVVEVTAQVVTTEGSQVATSIDENLFANIVFLGKLMQKRRRRIGPAAAVHIDLE</sequence>
<comment type="caution">
    <text evidence="1">The sequence shown here is derived from an EMBL/GenBank/DDBJ whole genome shotgun (WGS) entry which is preliminary data.</text>
</comment>
<reference evidence="1 2" key="1">
    <citation type="journal article" date="2014" name="PLoS Genet.">
        <title>Phylogenetically driven sequencing of extremely halophilic archaea reveals strategies for static and dynamic osmo-response.</title>
        <authorList>
            <person name="Becker E.A."/>
            <person name="Seitzer P.M."/>
            <person name="Tritt A."/>
            <person name="Larsen D."/>
            <person name="Krusor M."/>
            <person name="Yao A.I."/>
            <person name="Wu D."/>
            <person name="Madern D."/>
            <person name="Eisen J.A."/>
            <person name="Darling A.E."/>
            <person name="Facciotti M.T."/>
        </authorList>
    </citation>
    <scope>NUCLEOTIDE SEQUENCE [LARGE SCALE GENOMIC DNA]</scope>
    <source>
        <strain evidence="2">ATCC 43099 / DSM 3394 / CCM 3739 / CIP 104546 / IAM 13178 / JCM 8861 / NBRC 102185 / NCIMB 2190 / MS3</strain>
    </source>
</reference>
<name>L9UWN1_NATMM</name>
<gene>
    <name evidence="1" type="ORF">C500_11170</name>
</gene>
<organism evidence="1 2">
    <name type="scientific">Natrialba magadii (strain ATCC 43099 / DSM 3394 / CCM 3739 / CIP 104546 / IAM 13178 / JCM 8861 / NBRC 102185 / NCIMB 2190 / MS3)</name>
    <name type="common">Natronobacterium magadii</name>
    <dbReference type="NCBI Taxonomy" id="547559"/>
    <lineage>
        <taxon>Archaea</taxon>
        <taxon>Methanobacteriati</taxon>
        <taxon>Methanobacteriota</taxon>
        <taxon>Stenosarchaea group</taxon>
        <taxon>Halobacteria</taxon>
        <taxon>Halobacteriales</taxon>
        <taxon>Natrialbaceae</taxon>
        <taxon>Natrialba</taxon>
    </lineage>
</organism>
<evidence type="ECO:0000313" key="1">
    <source>
        <dbReference type="EMBL" id="ELY29274.1"/>
    </source>
</evidence>